<keyword evidence="5 6" id="KW-0472">Membrane</keyword>
<evidence type="ECO:0000256" key="4">
    <source>
        <dbReference type="ARBA" id="ARBA00022989"/>
    </source>
</evidence>
<reference evidence="8 9" key="1">
    <citation type="submission" date="2024-03" db="EMBL/GenBank/DDBJ databases">
        <title>The genome assembly and annotation of the cricket Gryllus longicercus Weissman &amp; Gray.</title>
        <authorList>
            <person name="Szrajer S."/>
            <person name="Gray D."/>
            <person name="Ylla G."/>
        </authorList>
    </citation>
    <scope>NUCLEOTIDE SEQUENCE [LARGE SCALE GENOMIC DNA]</scope>
    <source>
        <strain evidence="8">DAG 2021-001</strain>
        <tissue evidence="8">Whole body minus gut</tissue>
    </source>
</reference>
<dbReference type="InterPro" id="IPR050930">
    <property type="entry name" value="MFS_Vesicular_Transporter"/>
</dbReference>
<keyword evidence="2" id="KW-0813">Transport</keyword>
<evidence type="ECO:0000256" key="5">
    <source>
        <dbReference type="ARBA" id="ARBA00023136"/>
    </source>
</evidence>
<dbReference type="InterPro" id="IPR020846">
    <property type="entry name" value="MFS_dom"/>
</dbReference>
<dbReference type="PANTHER" id="PTHR23506">
    <property type="entry name" value="GH10249P"/>
    <property type="match status" value="1"/>
</dbReference>
<feature type="transmembrane region" description="Helical" evidence="6">
    <location>
        <begin position="440"/>
        <end position="458"/>
    </location>
</feature>
<feature type="domain" description="Major facilitator superfamily (MFS) profile" evidence="7">
    <location>
        <begin position="43"/>
        <end position="494"/>
    </location>
</feature>
<proteinExistence type="predicted"/>
<dbReference type="PANTHER" id="PTHR23506:SF4">
    <property type="entry name" value="PORTABELLA"/>
    <property type="match status" value="1"/>
</dbReference>
<keyword evidence="3 6" id="KW-0812">Transmembrane</keyword>
<dbReference type="InterPro" id="IPR036259">
    <property type="entry name" value="MFS_trans_sf"/>
</dbReference>
<dbReference type="Proteomes" id="UP001378592">
    <property type="component" value="Unassembled WGS sequence"/>
</dbReference>
<feature type="transmembrane region" description="Helical" evidence="6">
    <location>
        <begin position="470"/>
        <end position="491"/>
    </location>
</feature>
<organism evidence="8 9">
    <name type="scientific">Gryllus longicercus</name>
    <dbReference type="NCBI Taxonomy" id="2509291"/>
    <lineage>
        <taxon>Eukaryota</taxon>
        <taxon>Metazoa</taxon>
        <taxon>Ecdysozoa</taxon>
        <taxon>Arthropoda</taxon>
        <taxon>Hexapoda</taxon>
        <taxon>Insecta</taxon>
        <taxon>Pterygota</taxon>
        <taxon>Neoptera</taxon>
        <taxon>Polyneoptera</taxon>
        <taxon>Orthoptera</taxon>
        <taxon>Ensifera</taxon>
        <taxon>Gryllidea</taxon>
        <taxon>Grylloidea</taxon>
        <taxon>Gryllidae</taxon>
        <taxon>Gryllinae</taxon>
        <taxon>Gryllus</taxon>
    </lineage>
</organism>
<dbReference type="CDD" id="cd17384">
    <property type="entry name" value="MFS_SLC18A1_2_VAT1_2"/>
    <property type="match status" value="1"/>
</dbReference>
<evidence type="ECO:0000256" key="6">
    <source>
        <dbReference type="SAM" id="Phobius"/>
    </source>
</evidence>
<dbReference type="GO" id="GO:0005335">
    <property type="term" value="F:serotonin:sodium:chloride symporter activity"/>
    <property type="evidence" value="ECO:0007669"/>
    <property type="project" value="TreeGrafter"/>
</dbReference>
<evidence type="ECO:0000256" key="2">
    <source>
        <dbReference type="ARBA" id="ARBA00022448"/>
    </source>
</evidence>
<feature type="transmembrane region" description="Helical" evidence="6">
    <location>
        <begin position="241"/>
        <end position="263"/>
    </location>
</feature>
<sequence length="536" mass="55810">MQKEAEATTEAGSGAEAGAGALEAEGPAWRRRLAQLRASRRLQVALVYASLLLDNVLLTVVVPILPDYLHQADYDFAMAAAAAPARPSPRAAGAEGPATVLLVQSEAAAAGAAPPNCSHGAADRRDLSLVAPAAGGGAGEALLSESSRVGLLLASKALVQLLCNPLVGLLTSRVGSRVPQLLGSASLLAAALAFAVGQSFVALLMARSLQGVASACVGVSGMSLVAELFPGAAARSRVMGAVLGAAATGVLLGYPLGGALYQLSGGKAAPFLLLAALLLLLTVMQLACLSFKSQEHTHDASQRWHHLLTDGRVLITAGAILVSTSAMAILEPCLPIWLMDTIKPQKWQLGTVFFPDSLGYLLGTNCFGLFAYRLGPWKVAVAALLLVGISALLIPTASAISQLVIPHFGLGLGIGVTDAALVPFLANLVDTHHAAHYGSVYSLEQTAVSLAYFLGPFAGGELVETIGFSWLMRIVGLLNILYCPLLFILIFREARQTKKGSIVDSSTWLMNYQSNVNTSQSKNFAYKQFTDASDSE</sequence>
<evidence type="ECO:0000256" key="3">
    <source>
        <dbReference type="ARBA" id="ARBA00022692"/>
    </source>
</evidence>
<dbReference type="GO" id="GO:0030672">
    <property type="term" value="C:synaptic vesicle membrane"/>
    <property type="evidence" value="ECO:0007669"/>
    <property type="project" value="TreeGrafter"/>
</dbReference>
<dbReference type="FunFam" id="1.20.1250.20:FF:000401">
    <property type="entry name" value="Vesicular amine transporter"/>
    <property type="match status" value="1"/>
</dbReference>
<protein>
    <recommendedName>
        <fullName evidence="7">Major facilitator superfamily (MFS) profile domain-containing protein</fullName>
    </recommendedName>
</protein>
<evidence type="ECO:0000256" key="1">
    <source>
        <dbReference type="ARBA" id="ARBA00004141"/>
    </source>
</evidence>
<dbReference type="SUPFAM" id="SSF103473">
    <property type="entry name" value="MFS general substrate transporter"/>
    <property type="match status" value="1"/>
</dbReference>
<dbReference type="Gene3D" id="1.20.1250.20">
    <property type="entry name" value="MFS general substrate transporter like domains"/>
    <property type="match status" value="1"/>
</dbReference>
<feature type="transmembrane region" description="Helical" evidence="6">
    <location>
        <begin position="407"/>
        <end position="428"/>
    </location>
</feature>
<feature type="transmembrane region" description="Helical" evidence="6">
    <location>
        <begin position="211"/>
        <end position="229"/>
    </location>
</feature>
<accession>A0AAN9VCA0</accession>
<keyword evidence="4 6" id="KW-1133">Transmembrane helix</keyword>
<name>A0AAN9VCA0_9ORTH</name>
<feature type="transmembrane region" description="Helical" evidence="6">
    <location>
        <begin position="149"/>
        <end position="169"/>
    </location>
</feature>
<comment type="subcellular location">
    <subcellularLocation>
        <location evidence="1">Membrane</location>
        <topology evidence="1">Multi-pass membrane protein</topology>
    </subcellularLocation>
</comment>
<dbReference type="EMBL" id="JAZDUA010000284">
    <property type="protein sequence ID" value="KAK7862270.1"/>
    <property type="molecule type" value="Genomic_DNA"/>
</dbReference>
<evidence type="ECO:0000259" key="7">
    <source>
        <dbReference type="PROSITE" id="PS50850"/>
    </source>
</evidence>
<evidence type="ECO:0000313" key="8">
    <source>
        <dbReference type="EMBL" id="KAK7862270.1"/>
    </source>
</evidence>
<feature type="transmembrane region" description="Helical" evidence="6">
    <location>
        <begin position="45"/>
        <end position="65"/>
    </location>
</feature>
<feature type="transmembrane region" description="Helical" evidence="6">
    <location>
        <begin position="312"/>
        <end position="330"/>
    </location>
</feature>
<feature type="transmembrane region" description="Helical" evidence="6">
    <location>
        <begin position="350"/>
        <end position="372"/>
    </location>
</feature>
<dbReference type="GO" id="GO:0043195">
    <property type="term" value="C:terminal bouton"/>
    <property type="evidence" value="ECO:0007669"/>
    <property type="project" value="TreeGrafter"/>
</dbReference>
<feature type="transmembrane region" description="Helical" evidence="6">
    <location>
        <begin position="269"/>
        <end position="291"/>
    </location>
</feature>
<evidence type="ECO:0000313" key="9">
    <source>
        <dbReference type="Proteomes" id="UP001378592"/>
    </source>
</evidence>
<dbReference type="AlphaFoldDB" id="A0AAN9VCA0"/>
<comment type="caution">
    <text evidence="8">The sequence shown here is derived from an EMBL/GenBank/DDBJ whole genome shotgun (WGS) entry which is preliminary data.</text>
</comment>
<dbReference type="GO" id="GO:0015842">
    <property type="term" value="P:aminergic neurotransmitter loading into synaptic vesicle"/>
    <property type="evidence" value="ECO:0007669"/>
    <property type="project" value="TreeGrafter"/>
</dbReference>
<dbReference type="PROSITE" id="PS50850">
    <property type="entry name" value="MFS"/>
    <property type="match status" value="1"/>
</dbReference>
<dbReference type="Pfam" id="PF07690">
    <property type="entry name" value="MFS_1"/>
    <property type="match status" value="1"/>
</dbReference>
<dbReference type="InterPro" id="IPR011701">
    <property type="entry name" value="MFS"/>
</dbReference>
<gene>
    <name evidence="8" type="ORF">R5R35_006641</name>
</gene>
<feature type="transmembrane region" description="Helical" evidence="6">
    <location>
        <begin position="181"/>
        <end position="205"/>
    </location>
</feature>
<feature type="transmembrane region" description="Helical" evidence="6">
    <location>
        <begin position="379"/>
        <end position="401"/>
    </location>
</feature>
<keyword evidence="9" id="KW-1185">Reference proteome</keyword>